<evidence type="ECO:0000256" key="1">
    <source>
        <dbReference type="SAM" id="Phobius"/>
    </source>
</evidence>
<keyword evidence="1" id="KW-0812">Transmembrane</keyword>
<organism evidence="2 3">
    <name type="scientific">Nocardia brasiliensis</name>
    <dbReference type="NCBI Taxonomy" id="37326"/>
    <lineage>
        <taxon>Bacteria</taxon>
        <taxon>Bacillati</taxon>
        <taxon>Actinomycetota</taxon>
        <taxon>Actinomycetes</taxon>
        <taxon>Mycobacteriales</taxon>
        <taxon>Nocardiaceae</taxon>
        <taxon>Nocardia</taxon>
    </lineage>
</organism>
<feature type="transmembrane region" description="Helical" evidence="1">
    <location>
        <begin position="21"/>
        <end position="41"/>
    </location>
</feature>
<evidence type="ECO:0000313" key="2">
    <source>
        <dbReference type="EMBL" id="QIS02881.1"/>
    </source>
</evidence>
<protein>
    <submittedName>
        <fullName evidence="2">Uncharacterized protein</fullName>
    </submittedName>
</protein>
<proteinExistence type="predicted"/>
<dbReference type="RefSeq" id="WP_167461958.1">
    <property type="nucleotide sequence ID" value="NZ_CP046171.1"/>
</dbReference>
<dbReference type="Proteomes" id="UP000501705">
    <property type="component" value="Chromosome"/>
</dbReference>
<name>A0A6G9XPL3_NOCBR</name>
<feature type="transmembrane region" description="Helical" evidence="1">
    <location>
        <begin position="47"/>
        <end position="67"/>
    </location>
</feature>
<dbReference type="AlphaFoldDB" id="A0A6G9XPL3"/>
<reference evidence="2 3" key="1">
    <citation type="journal article" date="2019" name="ACS Chem. Biol.">
        <title>Identification and Mobilization of a Cryptic Antibiotic Biosynthesis Gene Locus from a Human-Pathogenic Nocardia Isolate.</title>
        <authorList>
            <person name="Herisse M."/>
            <person name="Ishida K."/>
            <person name="Porter J.L."/>
            <person name="Howden B."/>
            <person name="Hertweck C."/>
            <person name="Stinear T.P."/>
            <person name="Pidot S.J."/>
        </authorList>
    </citation>
    <scope>NUCLEOTIDE SEQUENCE [LARGE SCALE GENOMIC DNA]</scope>
    <source>
        <strain evidence="2 3">AUSMDU00024985</strain>
    </source>
</reference>
<gene>
    <name evidence="2" type="ORF">F5X71_11645</name>
</gene>
<keyword evidence="1" id="KW-1133">Transmembrane helix</keyword>
<evidence type="ECO:0000313" key="3">
    <source>
        <dbReference type="Proteomes" id="UP000501705"/>
    </source>
</evidence>
<sequence>MAIVHPSARRATVDIAGSAWPVYKLDALAAGLVTCLILALITGSPQLAVLAAAAVGATRWIAGLILARRAHDRRVLGVER</sequence>
<dbReference type="EMBL" id="CP046171">
    <property type="protein sequence ID" value="QIS02881.1"/>
    <property type="molecule type" value="Genomic_DNA"/>
</dbReference>
<accession>A0A6G9XPL3</accession>
<keyword evidence="1" id="KW-0472">Membrane</keyword>